<accession>A0A916J4I9</accession>
<name>A0A916J4I9_9PROT</name>
<gene>
    <name evidence="1" type="ORF">GTOL_10947</name>
</gene>
<dbReference type="AlphaFoldDB" id="A0A916J4I9"/>
<comment type="caution">
    <text evidence="1">The sequence shown here is derived from an EMBL/GenBank/DDBJ whole genome shotgun (WGS) entry which is preliminary data.</text>
</comment>
<dbReference type="EMBL" id="CAJQUM010000001">
    <property type="protein sequence ID" value="CAG4883065.1"/>
    <property type="molecule type" value="Genomic_DNA"/>
</dbReference>
<keyword evidence="2" id="KW-1185">Reference proteome</keyword>
<organism evidence="1 2">
    <name type="scientific">Georgfuchsia toluolica</name>
    <dbReference type="NCBI Taxonomy" id="424218"/>
    <lineage>
        <taxon>Bacteria</taxon>
        <taxon>Pseudomonadati</taxon>
        <taxon>Pseudomonadota</taxon>
        <taxon>Betaproteobacteria</taxon>
        <taxon>Nitrosomonadales</taxon>
        <taxon>Sterolibacteriaceae</taxon>
        <taxon>Georgfuchsia</taxon>
    </lineage>
</organism>
<proteinExistence type="predicted"/>
<sequence>MNLISYICHIRSSCSISSYDANVRINSIAYPKPEASSAVAGLYLITFINRRNNSLNVV</sequence>
<evidence type="ECO:0000313" key="2">
    <source>
        <dbReference type="Proteomes" id="UP000742786"/>
    </source>
</evidence>
<reference evidence="1" key="1">
    <citation type="submission" date="2021-04" db="EMBL/GenBank/DDBJ databases">
        <authorList>
            <person name="Hornung B."/>
        </authorList>
    </citation>
    <scope>NUCLEOTIDE SEQUENCE</scope>
    <source>
        <strain evidence="1">G5G6</strain>
    </source>
</reference>
<protein>
    <submittedName>
        <fullName evidence="1">Uncharacterized protein</fullName>
    </submittedName>
</protein>
<dbReference type="Proteomes" id="UP000742786">
    <property type="component" value="Unassembled WGS sequence"/>
</dbReference>
<evidence type="ECO:0000313" key="1">
    <source>
        <dbReference type="EMBL" id="CAG4883065.1"/>
    </source>
</evidence>